<sequence length="196" mass="21052">MKAAVYYNEIDLYCAQWLRCSKCALEKDAKSFSSNGRGGKRTICKACMAKDATNDGRVVGNANGANGKWRAGAISRPQTEVSGENRPVDGGIPHRSEYAGEGCILADTHEFCSRSHSKAVQARQPEFGSTIGWIIGHDGKARCVEPSIRLLADGIPARVGKLRAFGNAIDPRPAATFIQAYIEARGLIADQQARAA</sequence>
<organism evidence="1 2">
    <name type="scientific">Dyella caseinilytica</name>
    <dbReference type="NCBI Taxonomy" id="1849581"/>
    <lineage>
        <taxon>Bacteria</taxon>
        <taxon>Pseudomonadati</taxon>
        <taxon>Pseudomonadota</taxon>
        <taxon>Gammaproteobacteria</taxon>
        <taxon>Lysobacterales</taxon>
        <taxon>Rhodanobacteraceae</taxon>
        <taxon>Dyella</taxon>
    </lineage>
</organism>
<dbReference type="Proteomes" id="UP000663181">
    <property type="component" value="Chromosome"/>
</dbReference>
<evidence type="ECO:0000313" key="2">
    <source>
        <dbReference type="Proteomes" id="UP000663181"/>
    </source>
</evidence>
<reference evidence="1 2" key="1">
    <citation type="submission" date="2020-10" db="EMBL/GenBank/DDBJ databases">
        <title>Phylogeny of dyella-like bacteria.</title>
        <authorList>
            <person name="Fu J."/>
        </authorList>
    </citation>
    <scope>NUCLEOTIDE SEQUENCE [LARGE SCALE GENOMIC DNA]</scope>
    <source>
        <strain evidence="1 2">DHOB09</strain>
    </source>
</reference>
<proteinExistence type="predicted"/>
<protein>
    <recommendedName>
        <fullName evidence="3">DNA (cytosine-5-)-methyltransferase</fullName>
    </recommendedName>
</protein>
<dbReference type="RefSeq" id="WP_188798799.1">
    <property type="nucleotide sequence ID" value="NZ_BMIZ01000001.1"/>
</dbReference>
<evidence type="ECO:0008006" key="3">
    <source>
        <dbReference type="Google" id="ProtNLM"/>
    </source>
</evidence>
<accession>A0ABX7GZ43</accession>
<evidence type="ECO:0000313" key="1">
    <source>
        <dbReference type="EMBL" id="QRN55231.1"/>
    </source>
</evidence>
<name>A0ABX7GZ43_9GAMM</name>
<dbReference type="EMBL" id="CP064030">
    <property type="protein sequence ID" value="QRN55231.1"/>
    <property type="molecule type" value="Genomic_DNA"/>
</dbReference>
<gene>
    <name evidence="1" type="ORF">ISN74_07850</name>
</gene>
<keyword evidence="2" id="KW-1185">Reference proteome</keyword>